<dbReference type="SMART" id="SM01097">
    <property type="entry name" value="CPSase_sm_chain"/>
    <property type="match status" value="1"/>
</dbReference>
<feature type="binding site" evidence="6">
    <location>
        <begin position="61"/>
        <end position="63"/>
    </location>
    <ligand>
        <name>substrate</name>
    </ligand>
</feature>
<dbReference type="PANTHER" id="PTHR43668">
    <property type="entry name" value="ALLANTOINASE"/>
    <property type="match status" value="1"/>
</dbReference>
<protein>
    <recommendedName>
        <fullName evidence="6">Dihydroorotase</fullName>
        <shortName evidence="6">DHOase</shortName>
        <ecNumber evidence="6">3.5.2.3</ecNumber>
    </recommendedName>
</protein>
<feature type="binding site" evidence="6">
    <location>
        <position position="93"/>
    </location>
    <ligand>
        <name>substrate</name>
    </ligand>
</feature>
<keyword evidence="6" id="KW-0862">Zinc</keyword>
<dbReference type="CDD" id="cd01317">
    <property type="entry name" value="DHOase_IIa"/>
    <property type="match status" value="1"/>
</dbReference>
<dbReference type="InterPro" id="IPR024403">
    <property type="entry name" value="DHOase_cat"/>
</dbReference>
<comment type="catalytic activity">
    <reaction evidence="6">
        <text>(S)-dihydroorotate + H2O = N-carbamoyl-L-aspartate + H(+)</text>
        <dbReference type="Rhea" id="RHEA:24296"/>
        <dbReference type="ChEBI" id="CHEBI:15377"/>
        <dbReference type="ChEBI" id="CHEBI:15378"/>
        <dbReference type="ChEBI" id="CHEBI:30864"/>
        <dbReference type="ChEBI" id="CHEBI:32814"/>
        <dbReference type="EC" id="3.5.2.3"/>
    </reaction>
</comment>
<evidence type="ECO:0000313" key="9">
    <source>
        <dbReference type="Proteomes" id="UP000254116"/>
    </source>
</evidence>
<dbReference type="AlphaFoldDB" id="A0A380EJ74"/>
<dbReference type="Gene3D" id="2.30.40.10">
    <property type="entry name" value="Urease, subunit C, domain 1"/>
    <property type="match status" value="2"/>
</dbReference>
<gene>
    <name evidence="6 8" type="primary">pyrC</name>
    <name evidence="8" type="ORF">NCTC10702_01898</name>
</gene>
<dbReference type="EMBL" id="UHBY01000003">
    <property type="protein sequence ID" value="SUL34608.1"/>
    <property type="molecule type" value="Genomic_DNA"/>
</dbReference>
<dbReference type="Pfam" id="PF00988">
    <property type="entry name" value="CPSase_sm_chain"/>
    <property type="match status" value="1"/>
</dbReference>
<organism evidence="8 9">
    <name type="scientific">Staphylococcus aureus</name>
    <dbReference type="NCBI Taxonomy" id="1280"/>
    <lineage>
        <taxon>Bacteria</taxon>
        <taxon>Bacillati</taxon>
        <taxon>Bacillota</taxon>
        <taxon>Bacilli</taxon>
        <taxon>Bacillales</taxon>
        <taxon>Staphylococcaceae</taxon>
        <taxon>Staphylococcus</taxon>
    </lineage>
</organism>
<dbReference type="SUPFAM" id="SSF52021">
    <property type="entry name" value="Carbamoyl phosphate synthetase, small subunit N-terminal domain"/>
    <property type="match status" value="1"/>
</dbReference>
<dbReference type="Gene3D" id="3.50.30.20">
    <property type="entry name" value="Carbamoyl-phosphate synthase small subunit, N-terminal domain"/>
    <property type="match status" value="1"/>
</dbReference>
<evidence type="ECO:0000256" key="5">
    <source>
        <dbReference type="ARBA" id="ARBA00022975"/>
    </source>
</evidence>
<feature type="active site" evidence="6">
    <location>
        <position position="304"/>
    </location>
</feature>
<dbReference type="InterPro" id="IPR036480">
    <property type="entry name" value="CarbP_synth_ssu_N_sf"/>
</dbReference>
<dbReference type="PROSITE" id="PS00483">
    <property type="entry name" value="DIHYDROOROTASE_2"/>
    <property type="match status" value="1"/>
</dbReference>
<dbReference type="GO" id="GO:0006145">
    <property type="term" value="P:purine nucleobase catabolic process"/>
    <property type="evidence" value="ECO:0007669"/>
    <property type="project" value="TreeGrafter"/>
</dbReference>
<dbReference type="InterPro" id="IPR011059">
    <property type="entry name" value="Metal-dep_hydrolase_composite"/>
</dbReference>
<feature type="domain" description="Carbamoyl-phosphate synthase small subunit N-terminal" evidence="7">
    <location>
        <begin position="429"/>
        <end position="502"/>
    </location>
</feature>
<feature type="binding site" evidence="6">
    <location>
        <position position="231"/>
    </location>
    <ligand>
        <name>Zn(2+)</name>
        <dbReference type="ChEBI" id="CHEBI:29105"/>
        <label>2</label>
    </ligand>
</feature>
<evidence type="ECO:0000256" key="6">
    <source>
        <dbReference type="HAMAP-Rule" id="MF_00220"/>
    </source>
</evidence>
<dbReference type="GO" id="GO:0044205">
    <property type="term" value="P:'de novo' UMP biosynthetic process"/>
    <property type="evidence" value="ECO:0007669"/>
    <property type="project" value="UniProtKB-UniRule"/>
</dbReference>
<feature type="binding site" evidence="6">
    <location>
        <position position="151"/>
    </location>
    <ligand>
        <name>Zn(2+)</name>
        <dbReference type="ChEBI" id="CHEBI:29105"/>
        <label>2</label>
    </ligand>
</feature>
<feature type="binding site" evidence="6">
    <location>
        <position position="277"/>
    </location>
    <ligand>
        <name>substrate</name>
    </ligand>
</feature>
<proteinExistence type="inferred from homology"/>
<dbReference type="InterPro" id="IPR002474">
    <property type="entry name" value="CarbamoylP_synth_ssu_N"/>
</dbReference>
<dbReference type="GO" id="GO:0004038">
    <property type="term" value="F:allantoinase activity"/>
    <property type="evidence" value="ECO:0007669"/>
    <property type="project" value="TreeGrafter"/>
</dbReference>
<keyword evidence="3 6" id="KW-0479">Metal-binding</keyword>
<dbReference type="HAMAP" id="MF_00220_B">
    <property type="entry name" value="PyrC_classI_B"/>
    <property type="match status" value="1"/>
</dbReference>
<evidence type="ECO:0000313" key="8">
    <source>
        <dbReference type="EMBL" id="SUL34608.1"/>
    </source>
</evidence>
<comment type="function">
    <text evidence="1 6">Catalyzes the reversible cyclization of carbamoyl aspartate to dihydroorotate.</text>
</comment>
<feature type="binding site" evidence="6">
    <location>
        <position position="308"/>
    </location>
    <ligand>
        <name>substrate</name>
    </ligand>
</feature>
<dbReference type="InterPro" id="IPR004722">
    <property type="entry name" value="DHOase"/>
</dbReference>
<dbReference type="Proteomes" id="UP000254116">
    <property type="component" value="Unassembled WGS sequence"/>
</dbReference>
<keyword evidence="4 6" id="KW-0378">Hydrolase</keyword>
<feature type="binding site" evidence="6">
    <location>
        <position position="151"/>
    </location>
    <ligand>
        <name>Zn(2+)</name>
        <dbReference type="ChEBI" id="CHEBI:29105"/>
        <label>1</label>
    </ligand>
</feature>
<dbReference type="PROSITE" id="PS00482">
    <property type="entry name" value="DIHYDROOROTASE_1"/>
    <property type="match status" value="1"/>
</dbReference>
<comment type="pathway">
    <text evidence="6">Pyrimidine metabolism; UMP biosynthesis via de novo pathway; (S)-dihydroorotate from bicarbonate: step 3/3.</text>
</comment>
<evidence type="ECO:0000256" key="1">
    <source>
        <dbReference type="ARBA" id="ARBA00002368"/>
    </source>
</evidence>
<dbReference type="NCBIfam" id="NF006837">
    <property type="entry name" value="PRK09357.1-2"/>
    <property type="match status" value="1"/>
</dbReference>
<dbReference type="GO" id="GO:0005737">
    <property type="term" value="C:cytoplasm"/>
    <property type="evidence" value="ECO:0007669"/>
    <property type="project" value="TreeGrafter"/>
</dbReference>
<feature type="binding site" evidence="6">
    <location>
        <position position="304"/>
    </location>
    <ligand>
        <name>Zn(2+)</name>
        <dbReference type="ChEBI" id="CHEBI:29105"/>
        <label>1</label>
    </ligand>
</feature>
<evidence type="ECO:0000259" key="7">
    <source>
        <dbReference type="SMART" id="SM01097"/>
    </source>
</evidence>
<feature type="binding site" evidence="6">
    <location>
        <begin position="322"/>
        <end position="323"/>
    </location>
    <ligand>
        <name>substrate</name>
    </ligand>
</feature>
<comment type="similarity">
    <text evidence="2 6">Belongs to the metallo-dependent hydrolases superfamily. DHOase family. Class I DHOase subfamily.</text>
</comment>
<dbReference type="InterPro" id="IPR050138">
    <property type="entry name" value="DHOase/Allantoinase_Hydrolase"/>
</dbReference>
<dbReference type="SUPFAM" id="SSF51338">
    <property type="entry name" value="Composite domain of metallo-dependent hydrolases"/>
    <property type="match status" value="1"/>
</dbReference>
<feature type="binding site" evidence="6">
    <location>
        <position position="59"/>
    </location>
    <ligand>
        <name>Zn(2+)</name>
        <dbReference type="ChEBI" id="CHEBI:29105"/>
        <label>1</label>
    </ligand>
</feature>
<dbReference type="NCBIfam" id="TIGR00857">
    <property type="entry name" value="pyrC_multi"/>
    <property type="match status" value="1"/>
</dbReference>
<comment type="cofactor">
    <cofactor evidence="6">
        <name>Zn(2+)</name>
        <dbReference type="ChEBI" id="CHEBI:29105"/>
    </cofactor>
    <text evidence="6">Binds 2 Zn(2+) ions per subunit.</text>
</comment>
<dbReference type="Gene3D" id="3.20.20.140">
    <property type="entry name" value="Metal-dependent hydrolases"/>
    <property type="match status" value="1"/>
</dbReference>
<sequence>MMKLIKNGKVLQNGELQQADILIDGKVIKQIAPAIEPSNGVDIIDAKGHFVSPGFVDVHVHLREPGGEYKETIETGTKAAARGGFTTVCPMPNTRPVPDSVEHFEALQKLIDDNAQVRVLPYASITTRQLGKELVDFPALVKEGAFAFTDDGVGVQTASMMYEGMIEAAKVNKAIVAHCEDNSLIYGGAMHEGKRSKELGIPGIPNICESVQIARDVLLAEAAGCHYHVCHVSTKESVRVIRDAKRAGIHVTAEVTPHHLLLTEDDIPGNNAIYKMNPPLRSTEDREALLEGLLDGTIDCIATDHAPHARDEKAQPMEKAPFGIVGSETAFPLLYTHFVKNGDWTLQQLVDYLTIKPCETFNLEYGTLKENGYADLTIIDLDSEQEIKGEDFLSKADNTPFIGYKVYGNPILTMVEAKLNLRGINNMQSKRYLVLEDGSFYEGYRLGSDNLTVGEIVFNTAMTGYQETISDPSYTGQIITFTYPLIGNYGINRDDFESLVLH</sequence>
<dbReference type="SUPFAM" id="SSF51556">
    <property type="entry name" value="Metallo-dependent hydrolases"/>
    <property type="match status" value="1"/>
</dbReference>
<feature type="binding site" evidence="6">
    <location>
        <position position="61"/>
    </location>
    <ligand>
        <name>Zn(2+)</name>
        <dbReference type="ChEBI" id="CHEBI:29105"/>
        <label>1</label>
    </ligand>
</feature>
<evidence type="ECO:0000256" key="2">
    <source>
        <dbReference type="ARBA" id="ARBA00010286"/>
    </source>
</evidence>
<evidence type="ECO:0000256" key="4">
    <source>
        <dbReference type="ARBA" id="ARBA00022801"/>
    </source>
</evidence>
<dbReference type="InterPro" id="IPR002195">
    <property type="entry name" value="Dihydroorotase_CS"/>
</dbReference>
<dbReference type="Pfam" id="PF12890">
    <property type="entry name" value="DHOase"/>
    <property type="match status" value="1"/>
</dbReference>
<name>A0A380EJ74_STAAU</name>
<keyword evidence="5 6" id="KW-0665">Pyrimidine biosynthesis</keyword>
<dbReference type="GO" id="GO:0004151">
    <property type="term" value="F:dihydroorotase activity"/>
    <property type="evidence" value="ECO:0007669"/>
    <property type="project" value="UniProtKB-UniRule"/>
</dbReference>
<feature type="binding site" evidence="6">
    <location>
        <position position="178"/>
    </location>
    <ligand>
        <name>Zn(2+)</name>
        <dbReference type="ChEBI" id="CHEBI:29105"/>
        <label>2</label>
    </ligand>
</feature>
<dbReference type="InterPro" id="IPR032466">
    <property type="entry name" value="Metal_Hydrolase"/>
</dbReference>
<dbReference type="EC" id="3.5.2.3" evidence="6"/>
<evidence type="ECO:0000256" key="3">
    <source>
        <dbReference type="ARBA" id="ARBA00022723"/>
    </source>
</evidence>
<dbReference type="UniPathway" id="UPA00070">
    <property type="reaction ID" value="UER00117"/>
</dbReference>
<dbReference type="GO" id="GO:0008270">
    <property type="term" value="F:zinc ion binding"/>
    <property type="evidence" value="ECO:0007669"/>
    <property type="project" value="UniProtKB-UniRule"/>
</dbReference>
<dbReference type="PANTHER" id="PTHR43668:SF2">
    <property type="entry name" value="ALLANTOINASE"/>
    <property type="match status" value="1"/>
</dbReference>
<reference evidence="8 9" key="1">
    <citation type="submission" date="2018-06" db="EMBL/GenBank/DDBJ databases">
        <authorList>
            <consortium name="Pathogen Informatics"/>
            <person name="Doyle S."/>
        </authorList>
    </citation>
    <scope>NUCLEOTIDE SEQUENCE [LARGE SCALE GENOMIC DNA]</scope>
    <source>
        <strain evidence="8 9">NCTC10702</strain>
    </source>
</reference>
<accession>A0A380EJ74</accession>